<dbReference type="InterPro" id="IPR050469">
    <property type="entry name" value="Diguanylate_Cyclase"/>
</dbReference>
<keyword evidence="4" id="KW-0548">Nucleotidyltransferase</keyword>
<dbReference type="SMART" id="SM00065">
    <property type="entry name" value="GAF"/>
    <property type="match status" value="1"/>
</dbReference>
<dbReference type="PANTHER" id="PTHR45138">
    <property type="entry name" value="REGULATORY COMPONENTS OF SENSORY TRANSDUCTION SYSTEM"/>
    <property type="match status" value="1"/>
</dbReference>
<evidence type="ECO:0000313" key="5">
    <source>
        <dbReference type="Proteomes" id="UP001626549"/>
    </source>
</evidence>
<dbReference type="Pfam" id="PF01590">
    <property type="entry name" value="GAF"/>
    <property type="match status" value="1"/>
</dbReference>
<dbReference type="SUPFAM" id="SSF55781">
    <property type="entry name" value="GAF domain-like"/>
    <property type="match status" value="1"/>
</dbReference>
<dbReference type="InterPro" id="IPR000160">
    <property type="entry name" value="GGDEF_dom"/>
</dbReference>
<dbReference type="InterPro" id="IPR029787">
    <property type="entry name" value="Nucleotide_cyclase"/>
</dbReference>
<comment type="catalytic activity">
    <reaction evidence="2">
        <text>2 GTP = 3',3'-c-di-GMP + 2 diphosphate</text>
        <dbReference type="Rhea" id="RHEA:24898"/>
        <dbReference type="ChEBI" id="CHEBI:33019"/>
        <dbReference type="ChEBI" id="CHEBI:37565"/>
        <dbReference type="ChEBI" id="CHEBI:58805"/>
        <dbReference type="EC" id="2.7.7.65"/>
    </reaction>
</comment>
<dbReference type="Gene3D" id="3.30.70.270">
    <property type="match status" value="1"/>
</dbReference>
<accession>A0ABZ0IC85</accession>
<proteinExistence type="predicted"/>
<evidence type="ECO:0000259" key="3">
    <source>
        <dbReference type="PROSITE" id="PS50887"/>
    </source>
</evidence>
<dbReference type="InterPro" id="IPR043128">
    <property type="entry name" value="Rev_trsase/Diguanyl_cyclase"/>
</dbReference>
<feature type="domain" description="GGDEF" evidence="3">
    <location>
        <begin position="191"/>
        <end position="319"/>
    </location>
</feature>
<dbReference type="SMART" id="SM00267">
    <property type="entry name" value="GGDEF"/>
    <property type="match status" value="1"/>
</dbReference>
<dbReference type="GO" id="GO:0052621">
    <property type="term" value="F:diguanylate cyclase activity"/>
    <property type="evidence" value="ECO:0007669"/>
    <property type="project" value="UniProtKB-EC"/>
</dbReference>
<dbReference type="EC" id="2.7.7.65" evidence="1"/>
<dbReference type="SUPFAM" id="SSF55073">
    <property type="entry name" value="Nucleotide cyclase"/>
    <property type="match status" value="1"/>
</dbReference>
<evidence type="ECO:0000313" key="4">
    <source>
        <dbReference type="EMBL" id="WOJ97149.1"/>
    </source>
</evidence>
<dbReference type="InterPro" id="IPR029016">
    <property type="entry name" value="GAF-like_dom_sf"/>
</dbReference>
<organism evidence="4 5">
    <name type="scientific">Congregibacter brevis</name>
    <dbReference type="NCBI Taxonomy" id="3081201"/>
    <lineage>
        <taxon>Bacteria</taxon>
        <taxon>Pseudomonadati</taxon>
        <taxon>Pseudomonadota</taxon>
        <taxon>Gammaproteobacteria</taxon>
        <taxon>Cellvibrionales</taxon>
        <taxon>Halieaceae</taxon>
        <taxon>Congregibacter</taxon>
    </lineage>
</organism>
<evidence type="ECO:0000256" key="1">
    <source>
        <dbReference type="ARBA" id="ARBA00012528"/>
    </source>
</evidence>
<reference evidence="4 5" key="1">
    <citation type="submission" date="2023-10" db="EMBL/GenBank/DDBJ databases">
        <title>Two novel species belonging to the OM43/NOR5 clade.</title>
        <authorList>
            <person name="Park M."/>
        </authorList>
    </citation>
    <scope>NUCLEOTIDE SEQUENCE [LARGE SCALE GENOMIC DNA]</scope>
    <source>
        <strain evidence="4 5">IMCC45268</strain>
    </source>
</reference>
<dbReference type="RefSeq" id="WP_407327837.1">
    <property type="nucleotide sequence ID" value="NZ_CP136865.1"/>
</dbReference>
<dbReference type="Proteomes" id="UP001626549">
    <property type="component" value="Chromosome"/>
</dbReference>
<dbReference type="CDD" id="cd01949">
    <property type="entry name" value="GGDEF"/>
    <property type="match status" value="1"/>
</dbReference>
<dbReference type="PROSITE" id="PS50887">
    <property type="entry name" value="GGDEF"/>
    <property type="match status" value="1"/>
</dbReference>
<keyword evidence="5" id="KW-1185">Reference proteome</keyword>
<protein>
    <recommendedName>
        <fullName evidence="1">diguanylate cyclase</fullName>
        <ecNumber evidence="1">2.7.7.65</ecNumber>
    </recommendedName>
</protein>
<dbReference type="Pfam" id="PF00990">
    <property type="entry name" value="GGDEF"/>
    <property type="match status" value="1"/>
</dbReference>
<evidence type="ECO:0000256" key="2">
    <source>
        <dbReference type="ARBA" id="ARBA00034247"/>
    </source>
</evidence>
<sequence>MLYPRPDASLRSDWQSVVEILEENTTADHSLLRVAYPTSTEIIAASPSDQKLFSVGHRDHRNGNQYCEEVLLRRHTISVQDAASDARWDGCTERRSGYRAYCGTPLLWPDDEAFGTLDLLKTQAFSDSELVSAKRLLENLGTGISAQLALLYRKQEQQFQNSHDALTGIPNRTLMAELAKQQMRHQQRHGGELWLLLWTVDELSTLVPGGGSGDTGTLLRSITERVRGCTRQSDVLARLDEHRFAILISDANEFIAGAVADRIRRNVRRVSLASTKAPHMSFGMSAYKGEEAFDDWLSRSEGALHAAMKAGGNQTVVRG</sequence>
<dbReference type="PANTHER" id="PTHR45138:SF9">
    <property type="entry name" value="DIGUANYLATE CYCLASE DGCM-RELATED"/>
    <property type="match status" value="1"/>
</dbReference>
<keyword evidence="4" id="KW-0808">Transferase</keyword>
<gene>
    <name evidence="4" type="ORF">R0137_00920</name>
</gene>
<dbReference type="InterPro" id="IPR003018">
    <property type="entry name" value="GAF"/>
</dbReference>
<dbReference type="EMBL" id="CP136865">
    <property type="protein sequence ID" value="WOJ97149.1"/>
    <property type="molecule type" value="Genomic_DNA"/>
</dbReference>
<name>A0ABZ0IC85_9GAMM</name>
<dbReference type="Gene3D" id="3.30.450.40">
    <property type="match status" value="1"/>
</dbReference>
<dbReference type="NCBIfam" id="TIGR00254">
    <property type="entry name" value="GGDEF"/>
    <property type="match status" value="1"/>
</dbReference>